<accession>A0ABV6NNU1</accession>
<dbReference type="NCBIfam" id="TIGR00853">
    <property type="entry name" value="pts-lac"/>
    <property type="match status" value="1"/>
</dbReference>
<evidence type="ECO:0000256" key="7">
    <source>
        <dbReference type="PROSITE-ProRule" id="PRU00423"/>
    </source>
</evidence>
<evidence type="ECO:0000256" key="1">
    <source>
        <dbReference type="ARBA" id="ARBA00022448"/>
    </source>
</evidence>
<sequence length="101" mass="10948">MNILLCCAAGMSTSLLVTKMEKSAAEQGIEAKIWAVSAESVPNNIDQADVLLLGPQVRYLLTQMKKYETEKNIPVDVINPVHYGTCNGAEVIKSAKALLNK</sequence>
<dbReference type="RefSeq" id="WP_273844383.1">
    <property type="nucleotide sequence ID" value="NZ_JAQQWT010000009.1"/>
</dbReference>
<dbReference type="SUPFAM" id="SSF52794">
    <property type="entry name" value="PTS system IIB component-like"/>
    <property type="match status" value="1"/>
</dbReference>
<dbReference type="PROSITE" id="PS51100">
    <property type="entry name" value="PTS_EIIB_TYPE_3"/>
    <property type="match status" value="1"/>
</dbReference>
<dbReference type="GO" id="GO:0016740">
    <property type="term" value="F:transferase activity"/>
    <property type="evidence" value="ECO:0007669"/>
    <property type="project" value="UniProtKB-KW"/>
</dbReference>
<dbReference type="InterPro" id="IPR036095">
    <property type="entry name" value="PTS_EIIB-like_sf"/>
</dbReference>
<proteinExistence type="predicted"/>
<keyword evidence="4 9" id="KW-0808">Transferase</keyword>
<evidence type="ECO:0000256" key="4">
    <source>
        <dbReference type="ARBA" id="ARBA00022679"/>
    </source>
</evidence>
<evidence type="ECO:0000256" key="6">
    <source>
        <dbReference type="ARBA" id="ARBA00022777"/>
    </source>
</evidence>
<comment type="caution">
    <text evidence="9">The sequence shown here is derived from an EMBL/GenBank/DDBJ whole genome shotgun (WGS) entry which is preliminary data.</text>
</comment>
<gene>
    <name evidence="9" type="ORF">ACFFH4_24830</name>
</gene>
<dbReference type="Pfam" id="PF02302">
    <property type="entry name" value="PTS_IIB"/>
    <property type="match status" value="1"/>
</dbReference>
<reference evidence="9 10" key="1">
    <citation type="submission" date="2024-09" db="EMBL/GenBank/DDBJ databases">
        <authorList>
            <person name="Sun Q."/>
            <person name="Mori K."/>
        </authorList>
    </citation>
    <scope>NUCLEOTIDE SEQUENCE [LARGE SCALE GENOMIC DNA]</scope>
    <source>
        <strain evidence="9 10">NCAIM B.02301</strain>
    </source>
</reference>
<keyword evidence="2" id="KW-0597">Phosphoprotein</keyword>
<keyword evidence="1" id="KW-0813">Transport</keyword>
<evidence type="ECO:0000259" key="8">
    <source>
        <dbReference type="PROSITE" id="PS51100"/>
    </source>
</evidence>
<dbReference type="InterPro" id="IPR051819">
    <property type="entry name" value="PTS_sugar-specific_EIIB"/>
</dbReference>
<keyword evidence="6" id="KW-0418">Kinase</keyword>
<dbReference type="CDD" id="cd05564">
    <property type="entry name" value="PTS_IIB_chitobiose_lichenan"/>
    <property type="match status" value="1"/>
</dbReference>
<evidence type="ECO:0000256" key="3">
    <source>
        <dbReference type="ARBA" id="ARBA00022597"/>
    </source>
</evidence>
<feature type="domain" description="PTS EIIB type-3" evidence="8">
    <location>
        <begin position="1"/>
        <end position="101"/>
    </location>
</feature>
<dbReference type="EC" id="2.7.1.-" evidence="9"/>
<dbReference type="EMBL" id="JBHLTR010000102">
    <property type="protein sequence ID" value="MFC0562099.1"/>
    <property type="molecule type" value="Genomic_DNA"/>
</dbReference>
<dbReference type="InterPro" id="IPR013012">
    <property type="entry name" value="PTS_EIIB_3"/>
</dbReference>
<organism evidence="9 10">
    <name type="scientific">Halalkalibacter alkalisediminis</name>
    <dbReference type="NCBI Taxonomy" id="935616"/>
    <lineage>
        <taxon>Bacteria</taxon>
        <taxon>Bacillati</taxon>
        <taxon>Bacillota</taxon>
        <taxon>Bacilli</taxon>
        <taxon>Bacillales</taxon>
        <taxon>Bacillaceae</taxon>
        <taxon>Halalkalibacter</taxon>
    </lineage>
</organism>
<dbReference type="InterPro" id="IPR003501">
    <property type="entry name" value="PTS_EIIB_2/3"/>
</dbReference>
<protein>
    <submittedName>
        <fullName evidence="9">PTS sugar transporter subunit IIB</fullName>
        <ecNumber evidence="9">2.7.1.-</ecNumber>
    </submittedName>
</protein>
<keyword evidence="5" id="KW-0598">Phosphotransferase system</keyword>
<feature type="modified residue" description="Phosphocysteine; by EIIA" evidence="7">
    <location>
        <position position="7"/>
    </location>
</feature>
<evidence type="ECO:0000256" key="5">
    <source>
        <dbReference type="ARBA" id="ARBA00022683"/>
    </source>
</evidence>
<evidence type="ECO:0000313" key="9">
    <source>
        <dbReference type="EMBL" id="MFC0562099.1"/>
    </source>
</evidence>
<keyword evidence="10" id="KW-1185">Reference proteome</keyword>
<dbReference type="PANTHER" id="PTHR34581:SF2">
    <property type="entry name" value="PTS SYSTEM N,N'-DIACETYLCHITOBIOSE-SPECIFIC EIIB COMPONENT"/>
    <property type="match status" value="1"/>
</dbReference>
<name>A0ABV6NNU1_9BACI</name>
<dbReference type="PANTHER" id="PTHR34581">
    <property type="entry name" value="PTS SYSTEM N,N'-DIACETYLCHITOBIOSE-SPECIFIC EIIB COMPONENT"/>
    <property type="match status" value="1"/>
</dbReference>
<evidence type="ECO:0000256" key="2">
    <source>
        <dbReference type="ARBA" id="ARBA00022553"/>
    </source>
</evidence>
<dbReference type="Gene3D" id="3.40.50.2300">
    <property type="match status" value="1"/>
</dbReference>
<dbReference type="Proteomes" id="UP001589833">
    <property type="component" value="Unassembled WGS sequence"/>
</dbReference>
<evidence type="ECO:0000313" key="10">
    <source>
        <dbReference type="Proteomes" id="UP001589833"/>
    </source>
</evidence>
<keyword evidence="3 9" id="KW-0762">Sugar transport</keyword>